<proteinExistence type="predicted"/>
<protein>
    <submittedName>
        <fullName evidence="2">Uncharacterized protein</fullName>
    </submittedName>
</protein>
<feature type="region of interest" description="Disordered" evidence="1">
    <location>
        <begin position="1"/>
        <end position="22"/>
    </location>
</feature>
<reference evidence="2" key="1">
    <citation type="submission" date="2020-08" db="EMBL/GenBank/DDBJ databases">
        <title>Genome sequencing and assembly of the red palm weevil Rhynchophorus ferrugineus.</title>
        <authorList>
            <person name="Dias G.B."/>
            <person name="Bergman C.M."/>
            <person name="Manee M."/>
        </authorList>
    </citation>
    <scope>NUCLEOTIDE SEQUENCE</scope>
    <source>
        <strain evidence="2">AA-2017</strain>
        <tissue evidence="2">Whole larva</tissue>
    </source>
</reference>
<dbReference type="Proteomes" id="UP000625711">
    <property type="component" value="Unassembled WGS sequence"/>
</dbReference>
<comment type="caution">
    <text evidence="2">The sequence shown here is derived from an EMBL/GenBank/DDBJ whole genome shotgun (WGS) entry which is preliminary data.</text>
</comment>
<accession>A0A834IIV8</accession>
<gene>
    <name evidence="2" type="ORF">GWI33_004260</name>
</gene>
<evidence type="ECO:0000313" key="2">
    <source>
        <dbReference type="EMBL" id="KAF7281777.1"/>
    </source>
</evidence>
<evidence type="ECO:0000256" key="1">
    <source>
        <dbReference type="SAM" id="MobiDB-lite"/>
    </source>
</evidence>
<dbReference type="AlphaFoldDB" id="A0A834IIV8"/>
<keyword evidence="3" id="KW-1185">Reference proteome</keyword>
<dbReference type="EMBL" id="JAACXV010000223">
    <property type="protein sequence ID" value="KAF7281777.1"/>
    <property type="molecule type" value="Genomic_DNA"/>
</dbReference>
<sequence>MSGNVHIFPLNVTPPSNSPPTDGRHQLFTPDVLQIVRRLRLKLPASSTHSLQTFFRGTLKSGIRLFRGGRAVTLRSIWTYHRPPGRRYSAYTNCPLVPDSFTTSNSMSRGLFQTGRVFHGVGVLSHDVNIEIISKLGTEKVHTAIFL</sequence>
<organism evidence="2 3">
    <name type="scientific">Rhynchophorus ferrugineus</name>
    <name type="common">Red palm weevil</name>
    <name type="synonym">Curculio ferrugineus</name>
    <dbReference type="NCBI Taxonomy" id="354439"/>
    <lineage>
        <taxon>Eukaryota</taxon>
        <taxon>Metazoa</taxon>
        <taxon>Ecdysozoa</taxon>
        <taxon>Arthropoda</taxon>
        <taxon>Hexapoda</taxon>
        <taxon>Insecta</taxon>
        <taxon>Pterygota</taxon>
        <taxon>Neoptera</taxon>
        <taxon>Endopterygota</taxon>
        <taxon>Coleoptera</taxon>
        <taxon>Polyphaga</taxon>
        <taxon>Cucujiformia</taxon>
        <taxon>Curculionidae</taxon>
        <taxon>Dryophthorinae</taxon>
        <taxon>Rhynchophorus</taxon>
    </lineage>
</organism>
<evidence type="ECO:0000313" key="3">
    <source>
        <dbReference type="Proteomes" id="UP000625711"/>
    </source>
</evidence>
<name>A0A834IIV8_RHYFE</name>